<feature type="non-terminal residue" evidence="3">
    <location>
        <position position="1"/>
    </location>
</feature>
<accession>A0ABV0QE97</accession>
<comment type="caution">
    <text evidence="3">The sequence shown here is derived from an EMBL/GenBank/DDBJ whole genome shotgun (WGS) entry which is preliminary data.</text>
</comment>
<feature type="compositionally biased region" description="Polar residues" evidence="1">
    <location>
        <begin position="1"/>
        <end position="12"/>
    </location>
</feature>
<dbReference type="EMBL" id="JAHRIN010008972">
    <property type="protein sequence ID" value="MEQ2194147.1"/>
    <property type="molecule type" value="Genomic_DNA"/>
</dbReference>
<evidence type="ECO:0000313" key="3">
    <source>
        <dbReference type="EMBL" id="MEQ2194147.1"/>
    </source>
</evidence>
<name>A0ABV0QE97_9TELE</name>
<feature type="domain" description="Zinc finger DNA-directed DNA polymerase family B alpha" evidence="2">
    <location>
        <begin position="27"/>
        <end position="60"/>
    </location>
</feature>
<dbReference type="InterPro" id="IPR038256">
    <property type="entry name" value="Pol_alpha_znc_sf"/>
</dbReference>
<evidence type="ECO:0000259" key="2">
    <source>
        <dbReference type="Pfam" id="PF08996"/>
    </source>
</evidence>
<feature type="region of interest" description="Disordered" evidence="1">
    <location>
        <begin position="1"/>
        <end position="27"/>
    </location>
</feature>
<organism evidence="3 4">
    <name type="scientific">Xenoophorus captivus</name>
    <dbReference type="NCBI Taxonomy" id="1517983"/>
    <lineage>
        <taxon>Eukaryota</taxon>
        <taxon>Metazoa</taxon>
        <taxon>Chordata</taxon>
        <taxon>Craniata</taxon>
        <taxon>Vertebrata</taxon>
        <taxon>Euteleostomi</taxon>
        <taxon>Actinopterygii</taxon>
        <taxon>Neopterygii</taxon>
        <taxon>Teleostei</taxon>
        <taxon>Neoteleostei</taxon>
        <taxon>Acanthomorphata</taxon>
        <taxon>Ovalentaria</taxon>
        <taxon>Atherinomorphae</taxon>
        <taxon>Cyprinodontiformes</taxon>
        <taxon>Goodeidae</taxon>
        <taxon>Xenoophorus</taxon>
    </lineage>
</organism>
<dbReference type="Gene3D" id="1.10.3200.20">
    <property type="entry name" value="DNA Polymerase alpha, zinc finger"/>
    <property type="match status" value="1"/>
</dbReference>
<gene>
    <name evidence="3" type="primary">POLA1</name>
    <name evidence="3" type="ORF">XENOCAPTIV_024412</name>
</gene>
<protein>
    <submittedName>
        <fullName evidence="3">DNA polymerase alpha catalytic subunit</fullName>
    </submittedName>
</protein>
<evidence type="ECO:0000256" key="1">
    <source>
        <dbReference type="SAM" id="MobiDB-lite"/>
    </source>
</evidence>
<sequence length="64" mass="7433">LDPGQFRSQQQYQREEEADGTLGAPVQLNDEERYKDCERFTFTCPQCGTDNIYDNVFEEAVSSY</sequence>
<proteinExistence type="predicted"/>
<dbReference type="Proteomes" id="UP001434883">
    <property type="component" value="Unassembled WGS sequence"/>
</dbReference>
<evidence type="ECO:0000313" key="4">
    <source>
        <dbReference type="Proteomes" id="UP001434883"/>
    </source>
</evidence>
<dbReference type="Pfam" id="PF08996">
    <property type="entry name" value="zf-DNA_Pol"/>
    <property type="match status" value="1"/>
</dbReference>
<keyword evidence="4" id="KW-1185">Reference proteome</keyword>
<reference evidence="3 4" key="1">
    <citation type="submission" date="2021-06" db="EMBL/GenBank/DDBJ databases">
        <authorList>
            <person name="Palmer J.M."/>
        </authorList>
    </citation>
    <scope>NUCLEOTIDE SEQUENCE [LARGE SCALE GENOMIC DNA]</scope>
    <source>
        <strain evidence="3 4">XC_2019</strain>
        <tissue evidence="3">Muscle</tissue>
    </source>
</reference>
<dbReference type="InterPro" id="IPR015088">
    <property type="entry name" value="Znf_DNA-dir_DNA_pol_B_alpha"/>
</dbReference>